<proteinExistence type="predicted"/>
<accession>X0ZZK1</accession>
<reference evidence="2" key="1">
    <citation type="journal article" date="2014" name="Front. Microbiol.">
        <title>High frequency of phylogenetically diverse reductive dehalogenase-homologous genes in deep subseafloor sedimentary metagenomes.</title>
        <authorList>
            <person name="Kawai M."/>
            <person name="Futagami T."/>
            <person name="Toyoda A."/>
            <person name="Takaki Y."/>
            <person name="Nishi S."/>
            <person name="Hori S."/>
            <person name="Arai W."/>
            <person name="Tsubouchi T."/>
            <person name="Morono Y."/>
            <person name="Uchiyama I."/>
            <person name="Ito T."/>
            <person name="Fujiyama A."/>
            <person name="Inagaki F."/>
            <person name="Takami H."/>
        </authorList>
    </citation>
    <scope>NUCLEOTIDE SEQUENCE</scope>
    <source>
        <strain evidence="2">Expedition CK06-06</strain>
    </source>
</reference>
<evidence type="ECO:0000313" key="2">
    <source>
        <dbReference type="EMBL" id="GAG65893.1"/>
    </source>
</evidence>
<sequence length="94" mass="10686">PINIYAAPGGLYVKLDEAKIHKLRQEKNISLGSFARDVNVSRRTVRMYEEGMNARVEIAFKIEELLEDAITTPIDIFKKTSGIKITLRYPCFLG</sequence>
<dbReference type="Pfam" id="PF01381">
    <property type="entry name" value="HTH_3"/>
    <property type="match status" value="1"/>
</dbReference>
<evidence type="ECO:0000259" key="1">
    <source>
        <dbReference type="PROSITE" id="PS50943"/>
    </source>
</evidence>
<comment type="caution">
    <text evidence="2">The sequence shown here is derived from an EMBL/GenBank/DDBJ whole genome shotgun (WGS) entry which is preliminary data.</text>
</comment>
<dbReference type="CDD" id="cd00093">
    <property type="entry name" value="HTH_XRE"/>
    <property type="match status" value="1"/>
</dbReference>
<name>X0ZZK1_9ZZZZ</name>
<dbReference type="Gene3D" id="1.10.260.40">
    <property type="entry name" value="lambda repressor-like DNA-binding domains"/>
    <property type="match status" value="1"/>
</dbReference>
<organism evidence="2">
    <name type="scientific">marine sediment metagenome</name>
    <dbReference type="NCBI Taxonomy" id="412755"/>
    <lineage>
        <taxon>unclassified sequences</taxon>
        <taxon>metagenomes</taxon>
        <taxon>ecological metagenomes</taxon>
    </lineage>
</organism>
<dbReference type="PROSITE" id="PS50943">
    <property type="entry name" value="HTH_CROC1"/>
    <property type="match status" value="1"/>
</dbReference>
<dbReference type="SMART" id="SM00530">
    <property type="entry name" value="HTH_XRE"/>
    <property type="match status" value="1"/>
</dbReference>
<dbReference type="InterPro" id="IPR001387">
    <property type="entry name" value="Cro/C1-type_HTH"/>
</dbReference>
<gene>
    <name evidence="2" type="ORF">S01H4_10565</name>
</gene>
<dbReference type="GO" id="GO:0003677">
    <property type="term" value="F:DNA binding"/>
    <property type="evidence" value="ECO:0007669"/>
    <property type="project" value="InterPro"/>
</dbReference>
<feature type="domain" description="HTH cro/C1-type" evidence="1">
    <location>
        <begin position="20"/>
        <end position="77"/>
    </location>
</feature>
<protein>
    <recommendedName>
        <fullName evidence="1">HTH cro/C1-type domain-containing protein</fullName>
    </recommendedName>
</protein>
<dbReference type="InterPro" id="IPR010982">
    <property type="entry name" value="Lambda_DNA-bd_dom_sf"/>
</dbReference>
<dbReference type="AlphaFoldDB" id="X0ZZK1"/>
<dbReference type="EMBL" id="BART01004072">
    <property type="protein sequence ID" value="GAG65893.1"/>
    <property type="molecule type" value="Genomic_DNA"/>
</dbReference>
<dbReference type="SUPFAM" id="SSF47413">
    <property type="entry name" value="lambda repressor-like DNA-binding domains"/>
    <property type="match status" value="1"/>
</dbReference>
<feature type="non-terminal residue" evidence="2">
    <location>
        <position position="1"/>
    </location>
</feature>